<dbReference type="EMBL" id="JAMSHJ010000003">
    <property type="protein sequence ID" value="KAI5426414.1"/>
    <property type="molecule type" value="Genomic_DNA"/>
</dbReference>
<evidence type="ECO:0000313" key="3">
    <source>
        <dbReference type="EMBL" id="KAI5426414.1"/>
    </source>
</evidence>
<gene>
    <name evidence="3" type="ORF">KIW84_032005</name>
</gene>
<organism evidence="3 4">
    <name type="scientific">Pisum sativum</name>
    <name type="common">Garden pea</name>
    <name type="synonym">Lathyrus oleraceus</name>
    <dbReference type="NCBI Taxonomy" id="3888"/>
    <lineage>
        <taxon>Eukaryota</taxon>
        <taxon>Viridiplantae</taxon>
        <taxon>Streptophyta</taxon>
        <taxon>Embryophyta</taxon>
        <taxon>Tracheophyta</taxon>
        <taxon>Spermatophyta</taxon>
        <taxon>Magnoliopsida</taxon>
        <taxon>eudicotyledons</taxon>
        <taxon>Gunneridae</taxon>
        <taxon>Pentapetalae</taxon>
        <taxon>rosids</taxon>
        <taxon>fabids</taxon>
        <taxon>Fabales</taxon>
        <taxon>Fabaceae</taxon>
        <taxon>Papilionoideae</taxon>
        <taxon>50 kb inversion clade</taxon>
        <taxon>NPAAA clade</taxon>
        <taxon>Hologalegina</taxon>
        <taxon>IRL clade</taxon>
        <taxon>Fabeae</taxon>
        <taxon>Lathyrus</taxon>
    </lineage>
</organism>
<feature type="domain" description="Glycolipid transfer protein" evidence="2">
    <location>
        <begin position="37"/>
        <end position="178"/>
    </location>
</feature>
<accession>A0A9D5B1N3</accession>
<dbReference type="GO" id="GO:0016020">
    <property type="term" value="C:membrane"/>
    <property type="evidence" value="ECO:0007669"/>
    <property type="project" value="TreeGrafter"/>
</dbReference>
<dbReference type="PANTHER" id="PTHR10219">
    <property type="entry name" value="GLYCOLIPID TRANSFER PROTEIN-RELATED"/>
    <property type="match status" value="1"/>
</dbReference>
<keyword evidence="1" id="KW-0813">Transport</keyword>
<evidence type="ECO:0000259" key="2">
    <source>
        <dbReference type="Pfam" id="PF08718"/>
    </source>
</evidence>
<dbReference type="GO" id="GO:1902387">
    <property type="term" value="F:ceramide 1-phosphate binding"/>
    <property type="evidence" value="ECO:0007669"/>
    <property type="project" value="TreeGrafter"/>
</dbReference>
<evidence type="ECO:0000256" key="1">
    <source>
        <dbReference type="ARBA" id="ARBA00022448"/>
    </source>
</evidence>
<dbReference type="AlphaFoldDB" id="A0A9D5B1N3"/>
<reference evidence="3 4" key="1">
    <citation type="journal article" date="2022" name="Nat. Genet.">
        <title>Improved pea reference genome and pan-genome highlight genomic features and evolutionary characteristics.</title>
        <authorList>
            <person name="Yang T."/>
            <person name="Liu R."/>
            <person name="Luo Y."/>
            <person name="Hu S."/>
            <person name="Wang D."/>
            <person name="Wang C."/>
            <person name="Pandey M.K."/>
            <person name="Ge S."/>
            <person name="Xu Q."/>
            <person name="Li N."/>
            <person name="Li G."/>
            <person name="Huang Y."/>
            <person name="Saxena R.K."/>
            <person name="Ji Y."/>
            <person name="Li M."/>
            <person name="Yan X."/>
            <person name="He Y."/>
            <person name="Liu Y."/>
            <person name="Wang X."/>
            <person name="Xiang C."/>
            <person name="Varshney R.K."/>
            <person name="Ding H."/>
            <person name="Gao S."/>
            <person name="Zong X."/>
        </authorList>
    </citation>
    <scope>NUCLEOTIDE SEQUENCE [LARGE SCALE GENOMIC DNA]</scope>
    <source>
        <strain evidence="3 4">cv. Zhongwan 6</strain>
    </source>
</reference>
<dbReference type="GO" id="GO:0005829">
    <property type="term" value="C:cytosol"/>
    <property type="evidence" value="ECO:0007669"/>
    <property type="project" value="TreeGrafter"/>
</dbReference>
<dbReference type="InterPro" id="IPR014830">
    <property type="entry name" value="Glycolipid_transfer_prot_dom"/>
</dbReference>
<comment type="caution">
    <text evidence="3">The sequence shown here is derived from an EMBL/GenBank/DDBJ whole genome shotgun (WGS) entry which is preliminary data.</text>
</comment>
<dbReference type="InterPro" id="IPR036497">
    <property type="entry name" value="GLTP_sf"/>
</dbReference>
<dbReference type="Gene3D" id="1.10.3520.10">
    <property type="entry name" value="Glycolipid transfer protein"/>
    <property type="match status" value="1"/>
</dbReference>
<dbReference type="GO" id="GO:1902388">
    <property type="term" value="F:ceramide 1-phosphate transfer activity"/>
    <property type="evidence" value="ECO:0007669"/>
    <property type="project" value="TreeGrafter"/>
</dbReference>
<dbReference type="PANTHER" id="PTHR10219:SF25">
    <property type="entry name" value="PLECKSTRIN HOMOLOGY DOMAIN-CONTAINING FAMILY A MEMBER 8"/>
    <property type="match status" value="1"/>
</dbReference>
<dbReference type="Proteomes" id="UP001058974">
    <property type="component" value="Chromosome 3"/>
</dbReference>
<name>A0A9D5B1N3_PEA</name>
<protein>
    <recommendedName>
        <fullName evidence="2">Glycolipid transfer protein domain-containing protein</fullName>
    </recommendedName>
</protein>
<dbReference type="Gramene" id="Psat03G0200500-T1">
    <property type="protein sequence ID" value="KAI5426414.1"/>
    <property type="gene ID" value="KIW84_032005"/>
</dbReference>
<proteinExistence type="predicted"/>
<evidence type="ECO:0000313" key="4">
    <source>
        <dbReference type="Proteomes" id="UP001058974"/>
    </source>
</evidence>
<dbReference type="Pfam" id="PF08718">
    <property type="entry name" value="GLTP"/>
    <property type="match status" value="1"/>
</dbReference>
<keyword evidence="4" id="KW-1185">Reference proteome</keyword>
<dbReference type="SUPFAM" id="SSF110004">
    <property type="entry name" value="Glycolipid transfer protein, GLTP"/>
    <property type="match status" value="1"/>
</dbReference>
<sequence>MYQKLRYLILKHANRYGSLLSPALEALEHVRSEDGKILTKPFLDVCKTVLPILDKFGGAFSFVKSDIGGNIERLETQYDSDSLKYKFLHIMIQREVETKTERIQSSCTNSILWLSRSMDYTVQLFKNLQEHEDWSMKHVCRDSYDKTFKKWHNWLASSTFNVGLKLVPDRKSFMEAIGTGDLSSDIEKFCDSFSLVLAENHKVLASVNMDNRKI</sequence>